<proteinExistence type="predicted"/>
<name>A0A1D1UYB8_RAMVA</name>
<dbReference type="EMBL" id="BDGG01000002">
    <property type="protein sequence ID" value="GAU94629.1"/>
    <property type="molecule type" value="Genomic_DNA"/>
</dbReference>
<keyword evidence="2" id="KW-1185">Reference proteome</keyword>
<dbReference type="Proteomes" id="UP000186922">
    <property type="component" value="Unassembled WGS sequence"/>
</dbReference>
<evidence type="ECO:0000313" key="2">
    <source>
        <dbReference type="Proteomes" id="UP000186922"/>
    </source>
</evidence>
<dbReference type="AlphaFoldDB" id="A0A1D1UYB8"/>
<protein>
    <submittedName>
        <fullName evidence="1">Uncharacterized protein</fullName>
    </submittedName>
</protein>
<comment type="caution">
    <text evidence="1">The sequence shown here is derived from an EMBL/GenBank/DDBJ whole genome shotgun (WGS) entry which is preliminary data.</text>
</comment>
<evidence type="ECO:0000313" key="1">
    <source>
        <dbReference type="EMBL" id="GAU94629.1"/>
    </source>
</evidence>
<sequence>MPLANGVLRPCGHLCPERVRNLVRSQWGVESHITNEAWNLPSGAEQADDETAALASSDSAFISSMLQQNGISIPIVHTQLIFRQRNQPDVGIVQENLHDGQ</sequence>
<gene>
    <name evidence="1" type="primary">RvY_06363</name>
    <name evidence="1" type="synonym">RvY_06363.2</name>
    <name evidence="1" type="ORF">RvY_06363-2</name>
</gene>
<accession>A0A1D1UYB8</accession>
<organism evidence="1 2">
    <name type="scientific">Ramazzottius varieornatus</name>
    <name type="common">Water bear</name>
    <name type="synonym">Tardigrade</name>
    <dbReference type="NCBI Taxonomy" id="947166"/>
    <lineage>
        <taxon>Eukaryota</taxon>
        <taxon>Metazoa</taxon>
        <taxon>Ecdysozoa</taxon>
        <taxon>Tardigrada</taxon>
        <taxon>Eutardigrada</taxon>
        <taxon>Parachela</taxon>
        <taxon>Hypsibioidea</taxon>
        <taxon>Ramazzottiidae</taxon>
        <taxon>Ramazzottius</taxon>
    </lineage>
</organism>
<reference evidence="1 2" key="1">
    <citation type="journal article" date="2016" name="Nat. Commun.">
        <title>Extremotolerant tardigrade genome and improved radiotolerance of human cultured cells by tardigrade-unique protein.</title>
        <authorList>
            <person name="Hashimoto T."/>
            <person name="Horikawa D.D."/>
            <person name="Saito Y."/>
            <person name="Kuwahara H."/>
            <person name="Kozuka-Hata H."/>
            <person name="Shin-I T."/>
            <person name="Minakuchi Y."/>
            <person name="Ohishi K."/>
            <person name="Motoyama A."/>
            <person name="Aizu T."/>
            <person name="Enomoto A."/>
            <person name="Kondo K."/>
            <person name="Tanaka S."/>
            <person name="Hara Y."/>
            <person name="Koshikawa S."/>
            <person name="Sagara H."/>
            <person name="Miura T."/>
            <person name="Yokobori S."/>
            <person name="Miyagawa K."/>
            <person name="Suzuki Y."/>
            <person name="Kubo T."/>
            <person name="Oyama M."/>
            <person name="Kohara Y."/>
            <person name="Fujiyama A."/>
            <person name="Arakawa K."/>
            <person name="Katayama T."/>
            <person name="Toyoda A."/>
            <person name="Kunieda T."/>
        </authorList>
    </citation>
    <scope>NUCLEOTIDE SEQUENCE [LARGE SCALE GENOMIC DNA]</scope>
    <source>
        <strain evidence="1 2">YOKOZUNA-1</strain>
    </source>
</reference>